<dbReference type="PANTHER" id="PTHR12247:SF128">
    <property type="entry name" value="SEX COMB ON MIDLEG-LIKE PROTEIN 1"/>
    <property type="match status" value="1"/>
</dbReference>
<evidence type="ECO:0000256" key="1">
    <source>
        <dbReference type="SAM" id="MobiDB-lite"/>
    </source>
</evidence>
<dbReference type="Pfam" id="PF00536">
    <property type="entry name" value="SAM_1"/>
    <property type="match status" value="1"/>
</dbReference>
<dbReference type="GeneID" id="106021477"/>
<feature type="region of interest" description="Disordered" evidence="1">
    <location>
        <begin position="1"/>
        <end position="22"/>
    </location>
</feature>
<evidence type="ECO:0000313" key="3">
    <source>
        <dbReference type="Proteomes" id="UP000886700"/>
    </source>
</evidence>
<protein>
    <submittedName>
        <fullName evidence="4">Sex comb on midleg-like protein 1</fullName>
    </submittedName>
</protein>
<keyword evidence="3" id="KW-1185">Reference proteome</keyword>
<dbReference type="Proteomes" id="UP000886700">
    <property type="component" value="Unplaced"/>
</dbReference>
<proteinExistence type="predicted"/>
<dbReference type="SUPFAM" id="SSF47769">
    <property type="entry name" value="SAM/Pointed domain"/>
    <property type="match status" value="1"/>
</dbReference>
<reference evidence="4" key="1">
    <citation type="submission" date="2025-08" db="UniProtKB">
        <authorList>
            <consortium name="RefSeq"/>
        </authorList>
    </citation>
    <scope>IDENTIFICATION</scope>
    <source>
        <tissue evidence="4">Liver</tissue>
    </source>
</reference>
<dbReference type="InterPro" id="IPR050548">
    <property type="entry name" value="PcG_chromatin_remod_factors"/>
</dbReference>
<feature type="domain" description="SAM" evidence="2">
    <location>
        <begin position="299"/>
        <end position="368"/>
    </location>
</feature>
<dbReference type="InterPro" id="IPR013761">
    <property type="entry name" value="SAM/pointed_sf"/>
</dbReference>
<evidence type="ECO:0000259" key="2">
    <source>
        <dbReference type="SMART" id="SM00454"/>
    </source>
</evidence>
<dbReference type="SMART" id="SM00454">
    <property type="entry name" value="SAM"/>
    <property type="match status" value="1"/>
</dbReference>
<gene>
    <name evidence="4" type="primary">Scml1</name>
</gene>
<name>A0ABM2XB36_MESAU</name>
<evidence type="ECO:0000313" key="4">
    <source>
        <dbReference type="RefSeq" id="XP_040600035.1"/>
    </source>
</evidence>
<dbReference type="PANTHER" id="PTHR12247">
    <property type="entry name" value="POLYCOMB GROUP PROTEIN"/>
    <property type="match status" value="1"/>
</dbReference>
<sequence>MMSASREMDRREPHSSEIRETEEPKAISDILNYCQVVYKTVQNLEKKFDDMNEKVTKIYQSRARSFWHYPPHRSATRRYNYLTPKRRKIQRLRRFIHDNSISYPQSYSSTSPVRTRDGDSQAMWNSQTTDYTQTFQYADAFDNTQTFQYADVIDNTQAFQYSDSIDNSESTQNTENNTVSQEVVFTMSSPERAYQETPSSPTYTAQTYQQYYKFKDIPGSSTMTYYSNFENTNSDTITSAGSTVKEASPLPPGELIPIQNPEMRRLALLEAQRVPVIDPNTFGSSSQCNDAVVRHLGNPLNWSVNDVITFLNRLDPPLADQLYTTIRKHDIDGKALMLLSTDVMIKYMKVKVGVAMKFGSYIQKLKDGVNCGQ</sequence>
<dbReference type="RefSeq" id="XP_040600035.1">
    <property type="nucleotide sequence ID" value="XM_040744101.1"/>
</dbReference>
<dbReference type="Gene3D" id="1.10.150.50">
    <property type="entry name" value="Transcription Factor, Ets-1"/>
    <property type="match status" value="1"/>
</dbReference>
<accession>A0ABM2XB36</accession>
<organism evidence="3 4">
    <name type="scientific">Mesocricetus auratus</name>
    <name type="common">Golden hamster</name>
    <dbReference type="NCBI Taxonomy" id="10036"/>
    <lineage>
        <taxon>Eukaryota</taxon>
        <taxon>Metazoa</taxon>
        <taxon>Chordata</taxon>
        <taxon>Craniata</taxon>
        <taxon>Vertebrata</taxon>
        <taxon>Euteleostomi</taxon>
        <taxon>Mammalia</taxon>
        <taxon>Eutheria</taxon>
        <taxon>Euarchontoglires</taxon>
        <taxon>Glires</taxon>
        <taxon>Rodentia</taxon>
        <taxon>Myomorpha</taxon>
        <taxon>Muroidea</taxon>
        <taxon>Cricetidae</taxon>
        <taxon>Cricetinae</taxon>
        <taxon>Mesocricetus</taxon>
    </lineage>
</organism>
<dbReference type="InterPro" id="IPR001660">
    <property type="entry name" value="SAM"/>
</dbReference>